<reference evidence="2" key="1">
    <citation type="submission" date="2021-01" db="EMBL/GenBank/DDBJ databases">
        <authorList>
            <person name="Corre E."/>
            <person name="Pelletier E."/>
            <person name="Niang G."/>
            <person name="Scheremetjew M."/>
            <person name="Finn R."/>
            <person name="Kale V."/>
            <person name="Holt S."/>
            <person name="Cochrane G."/>
            <person name="Meng A."/>
            <person name="Brown T."/>
            <person name="Cohen L."/>
        </authorList>
    </citation>
    <scope>NUCLEOTIDE SEQUENCE</scope>
</reference>
<accession>A0A7S0ZXG2</accession>
<proteinExistence type="predicted"/>
<dbReference type="AlphaFoldDB" id="A0A7S0ZXG2"/>
<dbReference type="PROSITE" id="PS50106">
    <property type="entry name" value="PDZ"/>
    <property type="match status" value="1"/>
</dbReference>
<evidence type="ECO:0000313" key="2">
    <source>
        <dbReference type="EMBL" id="CAD8835737.1"/>
    </source>
</evidence>
<protein>
    <recommendedName>
        <fullName evidence="1">PDZ domain-containing protein</fullName>
    </recommendedName>
</protein>
<dbReference type="EMBL" id="HBFQ01014582">
    <property type="protein sequence ID" value="CAD8835737.1"/>
    <property type="molecule type" value="Transcribed_RNA"/>
</dbReference>
<name>A0A7S0ZXG2_NOCSC</name>
<sequence length="356" mass="40061">MRDLERILRRRKNGIQRRSDEFQEFVSRRRNHKLRAKDGELPLRRVTHPEQIQRDAAIKVHPPDSRYEGLCKEPSVLHEDDLRDTLREPISARESKKEATGEVINARLRKEQARLGATVDPSVSPDVEAEHVVHADAEESVGKEALPRVPLEWVSKYPAVTCADVDQSSQAIQEWDADGSLEEFESLVSQGVDEADRKSRPSWTGRPWAMVEPMSPIEPSVGVTPWGREQQRLLDLQHAVEVLGKAFPAFDHPSSLPSGDASWEVVLCKTGQPRVGLAIKMQLPQNSLRIEGIHRPSAADEWNRAHPHLAIQAGDRVLEVNDLDDPRKMASECTKAETLRMRVVRPAESDIDSQGS</sequence>
<dbReference type="InterPro" id="IPR036034">
    <property type="entry name" value="PDZ_sf"/>
</dbReference>
<organism evidence="2">
    <name type="scientific">Noctiluca scintillans</name>
    <name type="common">Sea sparkle</name>
    <name type="synonym">Red tide dinoflagellate</name>
    <dbReference type="NCBI Taxonomy" id="2966"/>
    <lineage>
        <taxon>Eukaryota</taxon>
        <taxon>Sar</taxon>
        <taxon>Alveolata</taxon>
        <taxon>Dinophyceae</taxon>
        <taxon>Noctilucales</taxon>
        <taxon>Noctilucaceae</taxon>
        <taxon>Noctiluca</taxon>
    </lineage>
</organism>
<feature type="domain" description="PDZ" evidence="1">
    <location>
        <begin position="264"/>
        <end position="322"/>
    </location>
</feature>
<dbReference type="InterPro" id="IPR001478">
    <property type="entry name" value="PDZ"/>
</dbReference>
<evidence type="ECO:0000259" key="1">
    <source>
        <dbReference type="PROSITE" id="PS50106"/>
    </source>
</evidence>
<gene>
    <name evidence="2" type="ORF">NSCI0253_LOCUS10085</name>
</gene>
<dbReference type="SUPFAM" id="SSF50156">
    <property type="entry name" value="PDZ domain-like"/>
    <property type="match status" value="1"/>
</dbReference>